<dbReference type="AlphaFoldDB" id="A0A0G1KE34"/>
<dbReference type="EMBL" id="LCJQ01000004">
    <property type="protein sequence ID" value="KKT81986.1"/>
    <property type="molecule type" value="Genomic_DNA"/>
</dbReference>
<gene>
    <name evidence="1" type="ORF">UW78_C0004G0034</name>
</gene>
<name>A0A0G1KE34_9BACT</name>
<dbReference type="Proteomes" id="UP000034595">
    <property type="component" value="Unassembled WGS sequence"/>
</dbReference>
<sequence length="282" mass="28539">MTNLKGITQTAKIISLAIILSFGISLVYAWTEPTVAPTGGNSTAPLSTGSTMQGKEGTLVLSRVDGVSGIEAFGKATFATVTGLVGIGTESPWAKLTVENQYDPNTIPDLAVGNTNWASSNIAFTNGLLSAEATISTEGTTGDTDFRIATKSNGGFDPGTEGTLVDRFVVDWDGTVGINTSSPTEALTVGGVIETKAGPGGTSGIKFADGTVQTTAAPWPAGNYCILRAGGACPAGFTGNSLGLYVGSHAHDMCAVGNRVAGDSTCVLASPMATLNLMACCK</sequence>
<evidence type="ECO:0000313" key="1">
    <source>
        <dbReference type="EMBL" id="KKT81986.1"/>
    </source>
</evidence>
<accession>A0A0G1KE34</accession>
<evidence type="ECO:0000313" key="2">
    <source>
        <dbReference type="Proteomes" id="UP000034595"/>
    </source>
</evidence>
<comment type="caution">
    <text evidence="1">The sequence shown here is derived from an EMBL/GenBank/DDBJ whole genome shotgun (WGS) entry which is preliminary data.</text>
</comment>
<organism evidence="1 2">
    <name type="scientific">Candidatus Azambacteria bacterium GW2011_GWA1_44_9</name>
    <dbReference type="NCBI Taxonomy" id="1618610"/>
    <lineage>
        <taxon>Bacteria</taxon>
        <taxon>Candidatus Azamiibacteriota</taxon>
    </lineage>
</organism>
<proteinExistence type="predicted"/>
<protein>
    <submittedName>
        <fullName evidence="1">Uncharacterized protein</fullName>
    </submittedName>
</protein>
<reference evidence="1 2" key="1">
    <citation type="journal article" date="2015" name="Nature">
        <title>rRNA introns, odd ribosomes, and small enigmatic genomes across a large radiation of phyla.</title>
        <authorList>
            <person name="Brown C.T."/>
            <person name="Hug L.A."/>
            <person name="Thomas B.C."/>
            <person name="Sharon I."/>
            <person name="Castelle C.J."/>
            <person name="Singh A."/>
            <person name="Wilkins M.J."/>
            <person name="Williams K.H."/>
            <person name="Banfield J.F."/>
        </authorList>
    </citation>
    <scope>NUCLEOTIDE SEQUENCE [LARGE SCALE GENOMIC DNA]</scope>
</reference>